<gene>
    <name evidence="1" type="ORF">MJO28_009538</name>
</gene>
<dbReference type="Proteomes" id="UP001060170">
    <property type="component" value="Chromosome 9"/>
</dbReference>
<dbReference type="EMBL" id="CM045873">
    <property type="protein sequence ID" value="KAI7947630.1"/>
    <property type="molecule type" value="Genomic_DNA"/>
</dbReference>
<reference evidence="2" key="2">
    <citation type="journal article" date="2018" name="Mol. Plant Microbe Interact.">
        <title>Genome sequence resources for the wheat stripe rust pathogen (Puccinia striiformis f. sp. tritici) and the barley stripe rust pathogen (Puccinia striiformis f. sp. hordei).</title>
        <authorList>
            <person name="Xia C."/>
            <person name="Wang M."/>
            <person name="Yin C."/>
            <person name="Cornejo O.E."/>
            <person name="Hulbert S.H."/>
            <person name="Chen X."/>
        </authorList>
    </citation>
    <scope>NUCLEOTIDE SEQUENCE [LARGE SCALE GENOMIC DNA]</scope>
    <source>
        <strain evidence="2">93-210</strain>
    </source>
</reference>
<keyword evidence="2" id="KW-1185">Reference proteome</keyword>
<comment type="caution">
    <text evidence="1">The sequence shown here is derived from an EMBL/GenBank/DDBJ whole genome shotgun (WGS) entry which is preliminary data.</text>
</comment>
<evidence type="ECO:0000313" key="2">
    <source>
        <dbReference type="Proteomes" id="UP001060170"/>
    </source>
</evidence>
<sequence length="453" mass="52271">MVNIADLPNDVLELIFAECLKIEVPTHMTAPSWHDQQCSNRKQINNNLLQVTNFRKVCRQWADCLYHRYQYDTLSFKSSLRASDFMTQLARRPERLPLPQCRYLKVHQLWTWAPFHAQYRYDKAEFRNLDDLIDLFSETIVALDIQAVNFFSLPMATIERIGRIPNLRLLRIGTDFTKATRQKGVSLDPAVIPTRLTDSECLVSLRRAAQGLTGFDLTDFRPVCSPRSLGENLGDYQFTRITELKLDVKTNDDLPTDGIVRLATKLPNLTVLTIGGDGDRGELLRPIFESLREQLRELHLTDVRVLKPVLKLSFPQLRILKLRVWFEDLSQYLRAPMFATAPLDTLALHCAPFHKKRYRSLSIPFPALQHLSRLEFHAASGTVPSTYYQTLCEDNGVECVYLPTRDVQDQEGLSRLLPVHHSTINKLTLNNFQDSIQVNIHIFPFLLFRKSRP</sequence>
<reference evidence="2" key="1">
    <citation type="journal article" date="2018" name="BMC Genomics">
        <title>Genomic insights into host adaptation between the wheat stripe rust pathogen (Puccinia striiformis f. sp. tritici) and the barley stripe rust pathogen (Puccinia striiformis f. sp. hordei).</title>
        <authorList>
            <person name="Xia C."/>
            <person name="Wang M."/>
            <person name="Yin C."/>
            <person name="Cornejo O.E."/>
            <person name="Hulbert S.H."/>
            <person name="Chen X."/>
        </authorList>
    </citation>
    <scope>NUCLEOTIDE SEQUENCE [LARGE SCALE GENOMIC DNA]</scope>
    <source>
        <strain evidence="2">93-210</strain>
    </source>
</reference>
<organism evidence="1 2">
    <name type="scientific">Puccinia striiformis f. sp. tritici</name>
    <dbReference type="NCBI Taxonomy" id="168172"/>
    <lineage>
        <taxon>Eukaryota</taxon>
        <taxon>Fungi</taxon>
        <taxon>Dikarya</taxon>
        <taxon>Basidiomycota</taxon>
        <taxon>Pucciniomycotina</taxon>
        <taxon>Pucciniomycetes</taxon>
        <taxon>Pucciniales</taxon>
        <taxon>Pucciniaceae</taxon>
        <taxon>Puccinia</taxon>
    </lineage>
</organism>
<evidence type="ECO:0000313" key="1">
    <source>
        <dbReference type="EMBL" id="KAI7947630.1"/>
    </source>
</evidence>
<proteinExistence type="predicted"/>
<reference evidence="1 2" key="3">
    <citation type="journal article" date="2022" name="Microbiol. Spectr.">
        <title>Folding features and dynamics of 3D genome architecture in plant fungal pathogens.</title>
        <authorList>
            <person name="Xia C."/>
        </authorList>
    </citation>
    <scope>NUCLEOTIDE SEQUENCE [LARGE SCALE GENOMIC DNA]</scope>
    <source>
        <strain evidence="1 2">93-210</strain>
    </source>
</reference>
<name>A0ACC0E9H9_9BASI</name>
<accession>A0ACC0E9H9</accession>
<protein>
    <submittedName>
        <fullName evidence="1">Uncharacterized protein</fullName>
    </submittedName>
</protein>